<dbReference type="Proteomes" id="UP001501588">
    <property type="component" value="Unassembled WGS sequence"/>
</dbReference>
<dbReference type="Pfam" id="PF03544">
    <property type="entry name" value="TonB_C"/>
    <property type="match status" value="1"/>
</dbReference>
<feature type="region of interest" description="Disordered" evidence="5">
    <location>
        <begin position="47"/>
        <end position="235"/>
    </location>
</feature>
<evidence type="ECO:0000256" key="5">
    <source>
        <dbReference type="SAM" id="MobiDB-lite"/>
    </source>
</evidence>
<dbReference type="EMBL" id="BAAAFZ010000038">
    <property type="protein sequence ID" value="GAA0587418.1"/>
    <property type="molecule type" value="Genomic_DNA"/>
</dbReference>
<keyword evidence="4" id="KW-0472">Membrane</keyword>
<dbReference type="InterPro" id="IPR006260">
    <property type="entry name" value="TonB/TolA_C"/>
</dbReference>
<evidence type="ECO:0000256" key="2">
    <source>
        <dbReference type="ARBA" id="ARBA00022692"/>
    </source>
</evidence>
<proteinExistence type="predicted"/>
<protein>
    <recommendedName>
        <fullName evidence="6">TonB C-terminal domain-containing protein</fullName>
    </recommendedName>
</protein>
<dbReference type="PROSITE" id="PS52015">
    <property type="entry name" value="TONB_CTD"/>
    <property type="match status" value="1"/>
</dbReference>
<sequence>MAIARRQARKGGRGGARPVRSLRPGLLLSALLHLGLAALVAFASWQRQKPPEPLPPPAYEVAFEAGAPEAPAQQESAPSAPPGVEAPQVEVTEAVPEELPPAPPLAAEEPAAPETLAERLPPEKPVPPPPPAPQEEPRQTTAEADPVPPTEEVSPVPPPPPPAPTPPQREAALTAPPRPARPPQPERLPGLYLPDARLNPAPARPEQQRRGLDLSPPSAMRQPGRDSPEAQLSVRGAQVGPDWRNAFRRWMDEHGRYPTNAAVVGDQGTTRIELIVEPDGRVRSGRLLRRSGSVWLDAGTVSLFRNAVLPPFPPGADPSGVTIDLTINYILIR</sequence>
<feature type="compositionally biased region" description="Basic residues" evidence="5">
    <location>
        <begin position="1"/>
        <end position="12"/>
    </location>
</feature>
<keyword evidence="3" id="KW-1133">Transmembrane helix</keyword>
<evidence type="ECO:0000256" key="3">
    <source>
        <dbReference type="ARBA" id="ARBA00022989"/>
    </source>
</evidence>
<comment type="caution">
    <text evidence="7">The sequence shown here is derived from an EMBL/GenBank/DDBJ whole genome shotgun (WGS) entry which is preliminary data.</text>
</comment>
<reference evidence="7 8" key="1">
    <citation type="journal article" date="2019" name="Int. J. Syst. Evol. Microbiol.">
        <title>The Global Catalogue of Microorganisms (GCM) 10K type strain sequencing project: providing services to taxonomists for standard genome sequencing and annotation.</title>
        <authorList>
            <consortium name="The Broad Institute Genomics Platform"/>
            <consortium name="The Broad Institute Genome Sequencing Center for Infectious Disease"/>
            <person name="Wu L."/>
            <person name="Ma J."/>
        </authorList>
    </citation>
    <scope>NUCLEOTIDE SEQUENCE [LARGE SCALE GENOMIC DNA]</scope>
    <source>
        <strain evidence="7 8">JCM 9933</strain>
    </source>
</reference>
<feature type="domain" description="TonB C-terminal" evidence="6">
    <location>
        <begin position="242"/>
        <end position="333"/>
    </location>
</feature>
<evidence type="ECO:0000259" key="6">
    <source>
        <dbReference type="PROSITE" id="PS52015"/>
    </source>
</evidence>
<evidence type="ECO:0000313" key="8">
    <source>
        <dbReference type="Proteomes" id="UP001501588"/>
    </source>
</evidence>
<accession>A0ABN1FBS6</accession>
<evidence type="ECO:0000256" key="1">
    <source>
        <dbReference type="ARBA" id="ARBA00004167"/>
    </source>
</evidence>
<dbReference type="SUPFAM" id="SSF74653">
    <property type="entry name" value="TolA/TonB C-terminal domain"/>
    <property type="match status" value="1"/>
</dbReference>
<comment type="subcellular location">
    <subcellularLocation>
        <location evidence="1">Membrane</location>
        <topology evidence="1">Single-pass membrane protein</topology>
    </subcellularLocation>
</comment>
<dbReference type="Gene3D" id="3.30.1150.10">
    <property type="match status" value="1"/>
</dbReference>
<feature type="compositionally biased region" description="Pro residues" evidence="5">
    <location>
        <begin position="176"/>
        <end position="186"/>
    </location>
</feature>
<dbReference type="InterPro" id="IPR037682">
    <property type="entry name" value="TonB_C"/>
</dbReference>
<keyword evidence="8" id="KW-1185">Reference proteome</keyword>
<feature type="compositionally biased region" description="Low complexity" evidence="5">
    <location>
        <begin position="65"/>
        <end position="78"/>
    </location>
</feature>
<evidence type="ECO:0000313" key="7">
    <source>
        <dbReference type="EMBL" id="GAA0587418.1"/>
    </source>
</evidence>
<name>A0ABN1FBS6_9PROT</name>
<feature type="compositionally biased region" description="Pro residues" evidence="5">
    <location>
        <begin position="155"/>
        <end position="167"/>
    </location>
</feature>
<dbReference type="NCBIfam" id="TIGR01352">
    <property type="entry name" value="tonB_Cterm"/>
    <property type="match status" value="1"/>
</dbReference>
<keyword evidence="2" id="KW-0812">Transmembrane</keyword>
<organism evidence="7 8">
    <name type="scientific">Craurococcus roseus</name>
    <dbReference type="NCBI Taxonomy" id="77585"/>
    <lineage>
        <taxon>Bacteria</taxon>
        <taxon>Pseudomonadati</taxon>
        <taxon>Pseudomonadota</taxon>
        <taxon>Alphaproteobacteria</taxon>
        <taxon>Acetobacterales</taxon>
        <taxon>Acetobacteraceae</taxon>
        <taxon>Craurococcus</taxon>
    </lineage>
</organism>
<evidence type="ECO:0000256" key="4">
    <source>
        <dbReference type="ARBA" id="ARBA00023136"/>
    </source>
</evidence>
<feature type="compositionally biased region" description="Low complexity" evidence="5">
    <location>
        <begin position="105"/>
        <end position="115"/>
    </location>
</feature>
<dbReference type="RefSeq" id="WP_343895881.1">
    <property type="nucleotide sequence ID" value="NZ_BAAAFZ010000038.1"/>
</dbReference>
<feature type="region of interest" description="Disordered" evidence="5">
    <location>
        <begin position="1"/>
        <end position="20"/>
    </location>
</feature>
<gene>
    <name evidence="7" type="ORF">GCM10009416_27390</name>
</gene>
<feature type="compositionally biased region" description="Pro residues" evidence="5">
    <location>
        <begin position="123"/>
        <end position="134"/>
    </location>
</feature>